<dbReference type="Pfam" id="PF01112">
    <property type="entry name" value="Asparaginase_2"/>
    <property type="match status" value="2"/>
</dbReference>
<dbReference type="InterPro" id="IPR037464">
    <property type="entry name" value="Taspase1"/>
</dbReference>
<feature type="compositionally biased region" description="Basic and acidic residues" evidence="3">
    <location>
        <begin position="346"/>
        <end position="359"/>
    </location>
</feature>
<dbReference type="PANTHER" id="PTHR10188:SF8">
    <property type="entry name" value="THREONINE ASPARTASE 1"/>
    <property type="match status" value="1"/>
</dbReference>
<feature type="region of interest" description="Disordered" evidence="3">
    <location>
        <begin position="625"/>
        <end position="653"/>
    </location>
</feature>
<evidence type="ECO:0000256" key="2">
    <source>
        <dbReference type="PIRSR" id="PIRSR600246-3"/>
    </source>
</evidence>
<feature type="region of interest" description="Disordered" evidence="3">
    <location>
        <begin position="343"/>
        <end position="398"/>
    </location>
</feature>
<feature type="compositionally biased region" description="Low complexity" evidence="3">
    <location>
        <begin position="264"/>
        <end position="280"/>
    </location>
</feature>
<feature type="active site" description="Nucleophile" evidence="1">
    <location>
        <position position="461"/>
    </location>
</feature>
<dbReference type="OrthoDB" id="77601at2759"/>
<feature type="compositionally biased region" description="Basic residues" evidence="3">
    <location>
        <begin position="638"/>
        <end position="647"/>
    </location>
</feature>
<dbReference type="SUPFAM" id="SSF56235">
    <property type="entry name" value="N-terminal nucleophile aminohydrolases (Ntn hydrolases)"/>
    <property type="match status" value="1"/>
</dbReference>
<feature type="site" description="Cleavage; by autolysis" evidence="2">
    <location>
        <begin position="460"/>
        <end position="461"/>
    </location>
</feature>
<keyword evidence="4" id="KW-0378">Hydrolase</keyword>
<dbReference type="GO" id="GO:0005737">
    <property type="term" value="C:cytoplasm"/>
    <property type="evidence" value="ECO:0007669"/>
    <property type="project" value="TreeGrafter"/>
</dbReference>
<organism evidence="4 5">
    <name type="scientific">Pleomassaria siparia CBS 279.74</name>
    <dbReference type="NCBI Taxonomy" id="1314801"/>
    <lineage>
        <taxon>Eukaryota</taxon>
        <taxon>Fungi</taxon>
        <taxon>Dikarya</taxon>
        <taxon>Ascomycota</taxon>
        <taxon>Pezizomycotina</taxon>
        <taxon>Dothideomycetes</taxon>
        <taxon>Pleosporomycetidae</taxon>
        <taxon>Pleosporales</taxon>
        <taxon>Pleomassariaceae</taxon>
        <taxon>Pleomassaria</taxon>
    </lineage>
</organism>
<feature type="compositionally biased region" description="Polar residues" evidence="3">
    <location>
        <begin position="1"/>
        <end position="10"/>
    </location>
</feature>
<dbReference type="AlphaFoldDB" id="A0A6G1K1B8"/>
<dbReference type="FunFam" id="3.60.20.30:FF:000007">
    <property type="entry name" value="Similar to threonine aspartase"/>
    <property type="match status" value="1"/>
</dbReference>
<dbReference type="CDD" id="cd04514">
    <property type="entry name" value="Taspase1_like"/>
    <property type="match status" value="2"/>
</dbReference>
<feature type="region of interest" description="Disordered" evidence="3">
    <location>
        <begin position="414"/>
        <end position="457"/>
    </location>
</feature>
<accession>A0A6G1K1B8</accession>
<proteinExistence type="predicted"/>
<evidence type="ECO:0000256" key="3">
    <source>
        <dbReference type="SAM" id="MobiDB-lite"/>
    </source>
</evidence>
<keyword evidence="5" id="KW-1185">Reference proteome</keyword>
<dbReference type="InterPro" id="IPR029055">
    <property type="entry name" value="Ntn_hydrolases_N"/>
</dbReference>
<gene>
    <name evidence="4" type="ORF">K504DRAFT_504782</name>
</gene>
<sequence>MPASPSTPVTTDGAARIDPPTRKATQSPARDDVCCIFVHAGAGYHSLQNERIHLEACNDAAQVAMLILRNGGSACDAVEMAVKILEDREITNAGYGSNLAMDGVVECDASIVDHHGRSGAVGAVAQIKNPISLARLVLRHTMQTLTLRRVPPNLLVSQGATDFAYEMGVPVLPYDALVSPAARERWVRWRSDLKAAERKAKKSGNPPSCWKIRNDSPANIEDVIVRRKMREQHEKNMLQEFASREHKSAPLPAKNPLFYAVEETSNSPSSPSATQSVGSVASWPSDEHVPTPESTMSEQLQGPAVAAPRTVAESSRNAFINSTQNVPTVNRFGDYRALRDVTSNHTSEDAEMRDVDHASTHAFGQNSTRNSWGDGSGEESDSTSSATTMKPHQRPSIMPLVPPAAAVEVPLPETPVEKHSESPTPRVTIPLNHAGETAPLSPSGLHSSTQSHDGEDNITDTVGAIAIDSWGNIACGASSGGIGMKYRGRVGPAALVGVGAAVIPIDPDDVEQTCVATVTSGTGEHMATTMAAAVCAERIYQSMKKGKGGEYHDVTEDEALKAMIENEFMGHSSVKNSNSAGAIGILGMKKTRDGVMLYFGHNTDSFAMASMHSDETRPWCAMSRSNGNGQIAQGGRVLRYRQKKKRNPPASRQ</sequence>
<feature type="region of interest" description="Disordered" evidence="3">
    <location>
        <begin position="262"/>
        <end position="309"/>
    </location>
</feature>
<evidence type="ECO:0000256" key="1">
    <source>
        <dbReference type="PIRSR" id="PIRSR600246-1"/>
    </source>
</evidence>
<dbReference type="InterPro" id="IPR000246">
    <property type="entry name" value="Peptidase_T2"/>
</dbReference>
<dbReference type="GO" id="GO:0051604">
    <property type="term" value="P:protein maturation"/>
    <property type="evidence" value="ECO:0007669"/>
    <property type="project" value="TreeGrafter"/>
</dbReference>
<evidence type="ECO:0000313" key="5">
    <source>
        <dbReference type="Proteomes" id="UP000799428"/>
    </source>
</evidence>
<evidence type="ECO:0000313" key="4">
    <source>
        <dbReference type="EMBL" id="KAF2706666.1"/>
    </source>
</evidence>
<dbReference type="GO" id="GO:0004298">
    <property type="term" value="F:threonine-type endopeptidase activity"/>
    <property type="evidence" value="ECO:0007669"/>
    <property type="project" value="InterPro"/>
</dbReference>
<dbReference type="EMBL" id="MU005775">
    <property type="protein sequence ID" value="KAF2706666.1"/>
    <property type="molecule type" value="Genomic_DNA"/>
</dbReference>
<name>A0A6G1K1B8_9PLEO</name>
<reference evidence="4" key="1">
    <citation type="journal article" date="2020" name="Stud. Mycol.">
        <title>101 Dothideomycetes genomes: a test case for predicting lifestyles and emergence of pathogens.</title>
        <authorList>
            <person name="Haridas S."/>
            <person name="Albert R."/>
            <person name="Binder M."/>
            <person name="Bloem J."/>
            <person name="Labutti K."/>
            <person name="Salamov A."/>
            <person name="Andreopoulos B."/>
            <person name="Baker S."/>
            <person name="Barry K."/>
            <person name="Bills G."/>
            <person name="Bluhm B."/>
            <person name="Cannon C."/>
            <person name="Castanera R."/>
            <person name="Culley D."/>
            <person name="Daum C."/>
            <person name="Ezra D."/>
            <person name="Gonzalez J."/>
            <person name="Henrissat B."/>
            <person name="Kuo A."/>
            <person name="Liang C."/>
            <person name="Lipzen A."/>
            <person name="Lutzoni F."/>
            <person name="Magnuson J."/>
            <person name="Mondo S."/>
            <person name="Nolan M."/>
            <person name="Ohm R."/>
            <person name="Pangilinan J."/>
            <person name="Park H.-J."/>
            <person name="Ramirez L."/>
            <person name="Alfaro M."/>
            <person name="Sun H."/>
            <person name="Tritt A."/>
            <person name="Yoshinaga Y."/>
            <person name="Zwiers L.-H."/>
            <person name="Turgeon B."/>
            <person name="Goodwin S."/>
            <person name="Spatafora J."/>
            <person name="Crous P."/>
            <person name="Grigoriev I."/>
        </authorList>
    </citation>
    <scope>NUCLEOTIDE SEQUENCE</scope>
    <source>
        <strain evidence="4">CBS 279.74</strain>
    </source>
</reference>
<dbReference type="Gene3D" id="3.60.20.30">
    <property type="entry name" value="(Glycosyl)asparaginase"/>
    <property type="match status" value="1"/>
</dbReference>
<dbReference type="PANTHER" id="PTHR10188">
    <property type="entry name" value="L-ASPARAGINASE"/>
    <property type="match status" value="1"/>
</dbReference>
<feature type="region of interest" description="Disordered" evidence="3">
    <location>
        <begin position="1"/>
        <end position="27"/>
    </location>
</feature>
<protein>
    <submittedName>
        <fullName evidence="4">N-terminal nucleophile aminohydrolase</fullName>
    </submittedName>
</protein>
<dbReference type="Proteomes" id="UP000799428">
    <property type="component" value="Unassembled WGS sequence"/>
</dbReference>